<organism evidence="1 2">
    <name type="scientific">Pythium oligandrum</name>
    <name type="common">Mycoparasitic fungus</name>
    <dbReference type="NCBI Taxonomy" id="41045"/>
    <lineage>
        <taxon>Eukaryota</taxon>
        <taxon>Sar</taxon>
        <taxon>Stramenopiles</taxon>
        <taxon>Oomycota</taxon>
        <taxon>Peronosporomycetes</taxon>
        <taxon>Pythiales</taxon>
        <taxon>Pythiaceae</taxon>
        <taxon>Pythium</taxon>
    </lineage>
</organism>
<dbReference type="OrthoDB" id="265761at2759"/>
<evidence type="ECO:0000313" key="2">
    <source>
        <dbReference type="Proteomes" id="UP000794436"/>
    </source>
</evidence>
<dbReference type="EMBL" id="SPLM01000074">
    <property type="protein sequence ID" value="TMW62059.1"/>
    <property type="molecule type" value="Genomic_DNA"/>
</dbReference>
<accession>A0A8K1CFG0</accession>
<keyword evidence="2" id="KW-1185">Reference proteome</keyword>
<comment type="caution">
    <text evidence="1">The sequence shown here is derived from an EMBL/GenBank/DDBJ whole genome shotgun (WGS) entry which is preliminary data.</text>
</comment>
<name>A0A8K1CFG0_PYTOL</name>
<dbReference type="Proteomes" id="UP000794436">
    <property type="component" value="Unassembled WGS sequence"/>
</dbReference>
<dbReference type="PANTHER" id="PTHR12475:SF4">
    <property type="entry name" value="PROTEIN THEM6"/>
    <property type="match status" value="1"/>
</dbReference>
<reference evidence="1" key="1">
    <citation type="submission" date="2019-03" db="EMBL/GenBank/DDBJ databases">
        <title>Long read genome sequence of the mycoparasitic Pythium oligandrum ATCC 38472 isolated from sugarbeet rhizosphere.</title>
        <authorList>
            <person name="Gaulin E."/>
        </authorList>
    </citation>
    <scope>NUCLEOTIDE SEQUENCE</scope>
    <source>
        <strain evidence="1">ATCC 38472_TT</strain>
    </source>
</reference>
<gene>
    <name evidence="1" type="ORF">Poli38472_009552</name>
</gene>
<proteinExistence type="predicted"/>
<protein>
    <submittedName>
        <fullName evidence="1">Uncharacterized protein</fullName>
    </submittedName>
</protein>
<dbReference type="PANTHER" id="PTHR12475">
    <property type="match status" value="1"/>
</dbReference>
<sequence>MHADPWVCFTPVRAIAGTLSLAPRAFACSRTSQSFEIHSRVVFWDDDWQYLLAQFKCPESGQIYAEGLSRVMLRQGRERVNPRLLHADIGLVDLPDRKDMPASIQQLLQWDAVTEQSMKRTAEALAPRAKNGGEIPSSNIQMVKAWC</sequence>
<evidence type="ECO:0000313" key="1">
    <source>
        <dbReference type="EMBL" id="TMW62059.1"/>
    </source>
</evidence>
<dbReference type="AlphaFoldDB" id="A0A8K1CFG0"/>
<dbReference type="InterPro" id="IPR051490">
    <property type="entry name" value="THEM6_lcsJ_thioesterase"/>
</dbReference>